<sequence>MGALSNIPPHAVLPLGAYDGDSLKRAAERADQRLLAVDLSGATDRDSVMGAIADAFALPPYFGRNLDALYDCVTDLQPLADAEHPGFLVILQNLPDTRSFGREQRDALLDVFRDAADFFYDRDTAFRVFYSVAGASSDRAAGRA</sequence>
<name>A0A5C8P5K9_9BURK</name>
<reference evidence="3 4" key="1">
    <citation type="submission" date="2019-06" db="EMBL/GenBank/DDBJ databases">
        <title>Quisquiliibacterium sp. nov., isolated from a maize field.</title>
        <authorList>
            <person name="Lin S.-Y."/>
            <person name="Tsai C.-F."/>
            <person name="Young C.-C."/>
        </authorList>
    </citation>
    <scope>NUCLEOTIDE SEQUENCE [LARGE SCALE GENOMIC DNA]</scope>
    <source>
        <strain evidence="3 4">CC-CFT501</strain>
    </source>
</reference>
<proteinExistence type="inferred from homology"/>
<protein>
    <submittedName>
        <fullName evidence="3">Barstar family protein</fullName>
    </submittedName>
</protein>
<comment type="similarity">
    <text evidence="1">Belongs to the barstar family.</text>
</comment>
<comment type="caution">
    <text evidence="3">The sequence shown here is derived from an EMBL/GenBank/DDBJ whole genome shotgun (WGS) entry which is preliminary data.</text>
</comment>
<gene>
    <name evidence="3" type="ORF">FHP08_01825</name>
</gene>
<evidence type="ECO:0000256" key="1">
    <source>
        <dbReference type="ARBA" id="ARBA00006845"/>
    </source>
</evidence>
<dbReference type="InterPro" id="IPR000468">
    <property type="entry name" value="Barstar"/>
</dbReference>
<evidence type="ECO:0000259" key="2">
    <source>
        <dbReference type="Pfam" id="PF01337"/>
    </source>
</evidence>
<dbReference type="OrthoDB" id="5295683at2"/>
<dbReference type="Gene3D" id="3.30.370.10">
    <property type="entry name" value="Barstar-like"/>
    <property type="match status" value="1"/>
</dbReference>
<keyword evidence="4" id="KW-1185">Reference proteome</keyword>
<accession>A0A5C8P5K9</accession>
<evidence type="ECO:0000313" key="3">
    <source>
        <dbReference type="EMBL" id="TXL68447.1"/>
    </source>
</evidence>
<feature type="domain" description="Barstar (barnase inhibitor)" evidence="2">
    <location>
        <begin position="34"/>
        <end position="130"/>
    </location>
</feature>
<evidence type="ECO:0000313" key="4">
    <source>
        <dbReference type="Proteomes" id="UP000321548"/>
    </source>
</evidence>
<dbReference type="AlphaFoldDB" id="A0A5C8P5K9"/>
<dbReference type="InterPro" id="IPR035905">
    <property type="entry name" value="Barstar-like_sf"/>
</dbReference>
<dbReference type="SUPFAM" id="SSF52038">
    <property type="entry name" value="Barstar-related"/>
    <property type="match status" value="1"/>
</dbReference>
<dbReference type="Proteomes" id="UP000321548">
    <property type="component" value="Unassembled WGS sequence"/>
</dbReference>
<dbReference type="EMBL" id="VDUY01000001">
    <property type="protein sequence ID" value="TXL68447.1"/>
    <property type="molecule type" value="Genomic_DNA"/>
</dbReference>
<dbReference type="Pfam" id="PF01337">
    <property type="entry name" value="Barstar"/>
    <property type="match status" value="1"/>
</dbReference>
<organism evidence="3 4">
    <name type="scientific">Zeimonas arvi</name>
    <dbReference type="NCBI Taxonomy" id="2498847"/>
    <lineage>
        <taxon>Bacteria</taxon>
        <taxon>Pseudomonadati</taxon>
        <taxon>Pseudomonadota</taxon>
        <taxon>Betaproteobacteria</taxon>
        <taxon>Burkholderiales</taxon>
        <taxon>Burkholderiaceae</taxon>
        <taxon>Zeimonas</taxon>
    </lineage>
</organism>